<accession>A0A2V3ZRK0</accession>
<evidence type="ECO:0000256" key="1">
    <source>
        <dbReference type="SAM" id="Coils"/>
    </source>
</evidence>
<evidence type="ECO:0000313" key="3">
    <source>
        <dbReference type="Proteomes" id="UP000248079"/>
    </source>
</evidence>
<dbReference type="OrthoDB" id="769954at2"/>
<comment type="caution">
    <text evidence="2">The sequence shown here is derived from an EMBL/GenBank/DDBJ whole genome shotgun (WGS) entry which is preliminary data.</text>
</comment>
<protein>
    <submittedName>
        <fullName evidence="2">Uncharacterized protein</fullName>
    </submittedName>
</protein>
<gene>
    <name evidence="2" type="ORF">DF185_22705</name>
</gene>
<dbReference type="AlphaFoldDB" id="A0A2V3ZRK0"/>
<dbReference type="RefSeq" id="WP_110364020.1">
    <property type="nucleotide sequence ID" value="NZ_QFLI01000018.1"/>
</dbReference>
<name>A0A2V3ZRK0_9BACT</name>
<dbReference type="Proteomes" id="UP000248079">
    <property type="component" value="Unassembled WGS sequence"/>
</dbReference>
<reference evidence="2 3" key="1">
    <citation type="submission" date="2018-05" db="EMBL/GenBank/DDBJ databases">
        <title>Marinifilum breve JC075T sp. nov., a marine bacterium isolated from Yongle Blue Hole in the South China Sea.</title>
        <authorList>
            <person name="Fu T."/>
        </authorList>
    </citation>
    <scope>NUCLEOTIDE SEQUENCE [LARGE SCALE GENOMIC DNA]</scope>
    <source>
        <strain evidence="2 3">JC075</strain>
    </source>
</reference>
<organism evidence="2 3">
    <name type="scientific">Marinifilum breve</name>
    <dbReference type="NCBI Taxonomy" id="2184082"/>
    <lineage>
        <taxon>Bacteria</taxon>
        <taxon>Pseudomonadati</taxon>
        <taxon>Bacteroidota</taxon>
        <taxon>Bacteroidia</taxon>
        <taxon>Marinilabiliales</taxon>
        <taxon>Marinifilaceae</taxon>
    </lineage>
</organism>
<feature type="coiled-coil region" evidence="1">
    <location>
        <begin position="200"/>
        <end position="234"/>
    </location>
</feature>
<evidence type="ECO:0000313" key="2">
    <source>
        <dbReference type="EMBL" id="PXX95025.1"/>
    </source>
</evidence>
<sequence>MKYYLTLLFVLTSLIGFSQSISQYHRTDISNLTSSANLNQPLSTFDYLNPIGVPTGWYNAYVSTHRDYLHSFIIHKHRTKDWYLGWMEENRTDPVWLKIYHTGNDDNLAKLHVENIFQKNLKVNASIYTKEINVSTTSWADFVFEETYDLRSLKELEDFIKLNGHLPNIPSEDDVISKGVNVAEMNKLLLQKVEELTLYTIQQQSSLEKKQTEIDELKNETQTLRDRLDQIEILLNNQ</sequence>
<keyword evidence="3" id="KW-1185">Reference proteome</keyword>
<proteinExistence type="predicted"/>
<keyword evidence="1" id="KW-0175">Coiled coil</keyword>
<dbReference type="EMBL" id="QFLI01000018">
    <property type="protein sequence ID" value="PXX95025.1"/>
    <property type="molecule type" value="Genomic_DNA"/>
</dbReference>